<dbReference type="AlphaFoldDB" id="A0A378WFH2"/>
<gene>
    <name evidence="1" type="ORF">NCTC1542_06988</name>
</gene>
<dbReference type="EMBL" id="UGQY01000006">
    <property type="protein sequence ID" value="SUA31633.1"/>
    <property type="molecule type" value="Genomic_DNA"/>
</dbReference>
<proteinExistence type="predicted"/>
<name>A0A378WFH2_MYCFO</name>
<reference evidence="1 2" key="1">
    <citation type="submission" date="2018-06" db="EMBL/GenBank/DDBJ databases">
        <authorList>
            <consortium name="Pathogen Informatics"/>
            <person name="Doyle S."/>
        </authorList>
    </citation>
    <scope>NUCLEOTIDE SEQUENCE [LARGE SCALE GENOMIC DNA]</scope>
    <source>
        <strain evidence="1 2">NCTC1542</strain>
    </source>
</reference>
<protein>
    <submittedName>
        <fullName evidence="1">Uncharacterized protein</fullName>
    </submittedName>
</protein>
<organism evidence="1 2">
    <name type="scientific">Mycolicibacterium fortuitum</name>
    <name type="common">Mycobacterium fortuitum</name>
    <dbReference type="NCBI Taxonomy" id="1766"/>
    <lineage>
        <taxon>Bacteria</taxon>
        <taxon>Bacillati</taxon>
        <taxon>Actinomycetota</taxon>
        <taxon>Actinomycetes</taxon>
        <taxon>Mycobacteriales</taxon>
        <taxon>Mycobacteriaceae</taxon>
        <taxon>Mycolicibacterium</taxon>
    </lineage>
</organism>
<evidence type="ECO:0000313" key="2">
    <source>
        <dbReference type="Proteomes" id="UP000255389"/>
    </source>
</evidence>
<dbReference type="Proteomes" id="UP000255389">
    <property type="component" value="Unassembled WGS sequence"/>
</dbReference>
<accession>A0A378WFH2</accession>
<evidence type="ECO:0000313" key="1">
    <source>
        <dbReference type="EMBL" id="SUA31633.1"/>
    </source>
</evidence>
<sequence length="73" mass="8098">MNPPGYFCSDDDDRQVGRRYTPADFSSMVHKTKKKGAAMSDITTCDEREIELCIARAEEQAEDEPGSANAENP</sequence>